<dbReference type="SUPFAM" id="SSF51905">
    <property type="entry name" value="FAD/NAD(P)-binding domain"/>
    <property type="match status" value="1"/>
</dbReference>
<comment type="cofactor">
    <cofactor evidence="1 5">
        <name>FAD</name>
        <dbReference type="ChEBI" id="CHEBI:57692"/>
    </cofactor>
</comment>
<evidence type="ECO:0000259" key="7">
    <source>
        <dbReference type="PROSITE" id="PS00623"/>
    </source>
</evidence>
<dbReference type="Proteomes" id="UP000189935">
    <property type="component" value="Chromosome I"/>
</dbReference>
<proteinExistence type="inferred from homology"/>
<evidence type="ECO:0000256" key="3">
    <source>
        <dbReference type="ARBA" id="ARBA00022630"/>
    </source>
</evidence>
<evidence type="ECO:0000256" key="1">
    <source>
        <dbReference type="ARBA" id="ARBA00001974"/>
    </source>
</evidence>
<dbReference type="InterPro" id="IPR012132">
    <property type="entry name" value="GMC_OxRdtase"/>
</dbReference>
<dbReference type="SUPFAM" id="SSF54373">
    <property type="entry name" value="FAD-linked reductases, C-terminal domain"/>
    <property type="match status" value="1"/>
</dbReference>
<feature type="binding site" evidence="5">
    <location>
        <position position="87"/>
    </location>
    <ligand>
        <name>FAD</name>
        <dbReference type="ChEBI" id="CHEBI:57692"/>
    </ligand>
</feature>
<dbReference type="InterPro" id="IPR000172">
    <property type="entry name" value="GMC_OxRdtase_N"/>
</dbReference>
<feature type="binding site" evidence="5">
    <location>
        <position position="218"/>
    </location>
    <ligand>
        <name>FAD</name>
        <dbReference type="ChEBI" id="CHEBI:57692"/>
    </ligand>
</feature>
<feature type="binding site" evidence="5">
    <location>
        <position position="83"/>
    </location>
    <ligand>
        <name>FAD</name>
        <dbReference type="ChEBI" id="CHEBI:57692"/>
    </ligand>
</feature>
<evidence type="ECO:0000259" key="8">
    <source>
        <dbReference type="PROSITE" id="PS00624"/>
    </source>
</evidence>
<feature type="domain" description="Glucose-methanol-choline oxidoreductase N-terminal" evidence="8">
    <location>
        <begin position="253"/>
        <end position="267"/>
    </location>
</feature>
<dbReference type="Gene3D" id="3.30.560.10">
    <property type="entry name" value="Glucose Oxidase, domain 3"/>
    <property type="match status" value="1"/>
</dbReference>
<organism evidence="9 10">
    <name type="scientific">Bradyrhizobium lablabi</name>
    <dbReference type="NCBI Taxonomy" id="722472"/>
    <lineage>
        <taxon>Bacteria</taxon>
        <taxon>Pseudomonadati</taxon>
        <taxon>Pseudomonadota</taxon>
        <taxon>Alphaproteobacteria</taxon>
        <taxon>Hyphomicrobiales</taxon>
        <taxon>Nitrobacteraceae</taxon>
        <taxon>Bradyrhizobium</taxon>
    </lineage>
</organism>
<gene>
    <name evidence="9" type="ORF">SAMN05444159_4824</name>
</gene>
<dbReference type="GO" id="GO:0016614">
    <property type="term" value="F:oxidoreductase activity, acting on CH-OH group of donors"/>
    <property type="evidence" value="ECO:0007669"/>
    <property type="project" value="InterPro"/>
</dbReference>
<dbReference type="EMBL" id="LT670844">
    <property type="protein sequence ID" value="SHL03420.1"/>
    <property type="molecule type" value="Genomic_DNA"/>
</dbReference>
<dbReference type="InterPro" id="IPR036188">
    <property type="entry name" value="FAD/NAD-bd_sf"/>
</dbReference>
<dbReference type="RefSeq" id="WP_079542110.1">
    <property type="nucleotide sequence ID" value="NZ_LT670844.1"/>
</dbReference>
<comment type="similarity">
    <text evidence="2 6">Belongs to the GMC oxidoreductase family.</text>
</comment>
<feature type="domain" description="Glucose-methanol-choline oxidoreductase N-terminal" evidence="7">
    <location>
        <begin position="81"/>
        <end position="104"/>
    </location>
</feature>
<dbReference type="PROSITE" id="PS51257">
    <property type="entry name" value="PROKAR_LIPOPROTEIN"/>
    <property type="match status" value="1"/>
</dbReference>
<evidence type="ECO:0000313" key="9">
    <source>
        <dbReference type="EMBL" id="SHL03420.1"/>
    </source>
</evidence>
<dbReference type="PROSITE" id="PS00623">
    <property type="entry name" value="GMC_OXRED_1"/>
    <property type="match status" value="1"/>
</dbReference>
<reference evidence="9 10" key="1">
    <citation type="submission" date="2016-11" db="EMBL/GenBank/DDBJ databases">
        <authorList>
            <person name="Jaros S."/>
            <person name="Januszkiewicz K."/>
            <person name="Wedrychowicz H."/>
        </authorList>
    </citation>
    <scope>NUCLEOTIDE SEQUENCE [LARGE SCALE GENOMIC DNA]</scope>
    <source>
        <strain evidence="9 10">GAS499</strain>
    </source>
</reference>
<dbReference type="Pfam" id="PF00732">
    <property type="entry name" value="GMC_oxred_N"/>
    <property type="match status" value="1"/>
</dbReference>
<sequence>MKSGYDYVVVGGGSAGCVIAARLSEDPAVQVALIEAGPMDDAPEVHTPVAFPQLFKSEHDWDYSSEPEPALFGRRIYLPRGKVLGGTSSMNAMIYIRGNRADYDEWAAEGATGWSYDELLPYFIKSEANERGASKFHGADGPLFVQNGRSQHPLIDRIIEAFVEAGYPRNDDFNGASQLGAGRFQFTQNCGLRCSTATGFLRPARGRANLDILTQATVTRVVLEGSRAVGIEIQRHGERSIIRAEREVILSAGAYNSPQILMLSGIGKPTDLKAVGIDPLIDLPVGDNLQDHPGLVLSYFTDTPTLLRAGTDEDLRLLKEWGRGPLTSSISEGGGFFRTDSSMELPDVMFNAGPVMFYEEGLSQPFDDAYVFGPVVLKPTSRGTVKLRSARPDVKPRIFSNYLATEEDRRSMIRGVQLTMDVAQRPALAAVRRGPHLVPASSSDADVWSFVERHTQTFYHPSSTCGIGRVVDPQLRVFGIEGLRVADASVMPSVTRGNTNAPVIAIAERAADLVRQRHP</sequence>
<name>A0A1M6XBP7_9BRAD</name>
<protein>
    <submittedName>
        <fullName evidence="9">Choline dehydrogenase</fullName>
    </submittedName>
</protein>
<dbReference type="OrthoDB" id="9785276at2"/>
<dbReference type="Pfam" id="PF05199">
    <property type="entry name" value="GMC_oxred_C"/>
    <property type="match status" value="1"/>
</dbReference>
<dbReference type="GO" id="GO:0050660">
    <property type="term" value="F:flavin adenine dinucleotide binding"/>
    <property type="evidence" value="ECO:0007669"/>
    <property type="project" value="InterPro"/>
</dbReference>
<dbReference type="PANTHER" id="PTHR11552">
    <property type="entry name" value="GLUCOSE-METHANOL-CHOLINE GMC OXIDOREDUCTASE"/>
    <property type="match status" value="1"/>
</dbReference>
<dbReference type="PANTHER" id="PTHR11552:SF147">
    <property type="entry name" value="CHOLINE DEHYDROGENASE, MITOCHONDRIAL"/>
    <property type="match status" value="1"/>
</dbReference>
<dbReference type="Gene3D" id="3.50.50.60">
    <property type="entry name" value="FAD/NAD(P)-binding domain"/>
    <property type="match status" value="1"/>
</dbReference>
<evidence type="ECO:0000256" key="5">
    <source>
        <dbReference type="PIRSR" id="PIRSR000137-2"/>
    </source>
</evidence>
<accession>A0A1M6XBP7</accession>
<dbReference type="PIRSF" id="PIRSF000137">
    <property type="entry name" value="Alcohol_oxidase"/>
    <property type="match status" value="1"/>
</dbReference>
<keyword evidence="3 6" id="KW-0285">Flavoprotein</keyword>
<evidence type="ECO:0000256" key="4">
    <source>
        <dbReference type="ARBA" id="ARBA00022827"/>
    </source>
</evidence>
<dbReference type="AlphaFoldDB" id="A0A1M6XBP7"/>
<evidence type="ECO:0000256" key="6">
    <source>
        <dbReference type="RuleBase" id="RU003968"/>
    </source>
</evidence>
<dbReference type="PROSITE" id="PS00624">
    <property type="entry name" value="GMC_OXRED_2"/>
    <property type="match status" value="1"/>
</dbReference>
<evidence type="ECO:0000256" key="2">
    <source>
        <dbReference type="ARBA" id="ARBA00010790"/>
    </source>
</evidence>
<keyword evidence="4 5" id="KW-0274">FAD</keyword>
<evidence type="ECO:0000313" key="10">
    <source>
        <dbReference type="Proteomes" id="UP000189935"/>
    </source>
</evidence>
<dbReference type="InterPro" id="IPR007867">
    <property type="entry name" value="GMC_OxRtase_C"/>
</dbReference>